<feature type="domain" description="RING-type" evidence="9">
    <location>
        <begin position="353"/>
        <end position="569"/>
    </location>
</feature>
<dbReference type="SUPFAM" id="SSF57850">
    <property type="entry name" value="RING/U-box"/>
    <property type="match status" value="1"/>
</dbReference>
<evidence type="ECO:0000313" key="10">
    <source>
        <dbReference type="EnsemblMetazoa" id="SMAR010399-PA"/>
    </source>
</evidence>
<feature type="compositionally biased region" description="Acidic residues" evidence="8">
    <location>
        <begin position="1005"/>
        <end position="1015"/>
    </location>
</feature>
<dbReference type="CDD" id="cd20339">
    <property type="entry name" value="BRcat_RBR_RNF216"/>
    <property type="match status" value="1"/>
</dbReference>
<dbReference type="CDD" id="cd20353">
    <property type="entry name" value="Rcat_RBR_RNF216"/>
    <property type="match status" value="1"/>
</dbReference>
<evidence type="ECO:0000256" key="2">
    <source>
        <dbReference type="ARBA" id="ARBA00022679"/>
    </source>
</evidence>
<keyword evidence="4" id="KW-0677">Repeat</keyword>
<keyword evidence="3" id="KW-0479">Metal-binding</keyword>
<evidence type="ECO:0000256" key="4">
    <source>
        <dbReference type="ARBA" id="ARBA00022737"/>
    </source>
</evidence>
<evidence type="ECO:0000256" key="5">
    <source>
        <dbReference type="ARBA" id="ARBA00022771"/>
    </source>
</evidence>
<dbReference type="PROSITE" id="PS51873">
    <property type="entry name" value="TRIAD"/>
    <property type="match status" value="1"/>
</dbReference>
<reference evidence="10" key="2">
    <citation type="submission" date="2015-02" db="UniProtKB">
        <authorList>
            <consortium name="EnsemblMetazoa"/>
        </authorList>
    </citation>
    <scope>IDENTIFICATION</scope>
</reference>
<comment type="pathway">
    <text evidence="1">Protein modification; protein ubiquitination.</text>
</comment>
<feature type="region of interest" description="Disordered" evidence="8">
    <location>
        <begin position="996"/>
        <end position="1015"/>
    </location>
</feature>
<keyword evidence="7" id="KW-0862">Zinc</keyword>
<evidence type="ECO:0000256" key="7">
    <source>
        <dbReference type="ARBA" id="ARBA00022833"/>
    </source>
</evidence>
<dbReference type="STRING" id="126957.T1J9K2"/>
<dbReference type="AlphaFoldDB" id="T1J9K2"/>
<dbReference type="GO" id="GO:0008270">
    <property type="term" value="F:zinc ion binding"/>
    <property type="evidence" value="ECO:0007669"/>
    <property type="project" value="UniProtKB-KW"/>
</dbReference>
<dbReference type="Pfam" id="PF26200">
    <property type="entry name" value="Rcat_RNF216"/>
    <property type="match status" value="1"/>
</dbReference>
<organism evidence="10 11">
    <name type="scientific">Strigamia maritima</name>
    <name type="common">European centipede</name>
    <name type="synonym">Geophilus maritimus</name>
    <dbReference type="NCBI Taxonomy" id="126957"/>
    <lineage>
        <taxon>Eukaryota</taxon>
        <taxon>Metazoa</taxon>
        <taxon>Ecdysozoa</taxon>
        <taxon>Arthropoda</taxon>
        <taxon>Myriapoda</taxon>
        <taxon>Chilopoda</taxon>
        <taxon>Pleurostigmophora</taxon>
        <taxon>Geophilomorpha</taxon>
        <taxon>Linotaeniidae</taxon>
        <taxon>Strigamia</taxon>
    </lineage>
</organism>
<dbReference type="Proteomes" id="UP000014500">
    <property type="component" value="Unassembled WGS sequence"/>
</dbReference>
<dbReference type="EnsemblMetazoa" id="SMAR010399-RA">
    <property type="protein sequence ID" value="SMAR010399-PA"/>
    <property type="gene ID" value="SMAR010399"/>
</dbReference>
<keyword evidence="2" id="KW-0808">Transferase</keyword>
<dbReference type="PANTHER" id="PTHR22770">
    <property type="entry name" value="UBIQUITIN CONJUGATING ENZYME 7 INTERACTING PROTEIN-RELATED"/>
    <property type="match status" value="1"/>
</dbReference>
<dbReference type="Gene3D" id="1.20.120.1750">
    <property type="match status" value="1"/>
</dbReference>
<name>T1J9K2_STRMM</name>
<keyword evidence="6" id="KW-0833">Ubl conjugation pathway</keyword>
<dbReference type="EMBL" id="JH431976">
    <property type="status" value="NOT_ANNOTATED_CDS"/>
    <property type="molecule type" value="Genomic_DNA"/>
</dbReference>
<sequence length="1015" mass="117251">MVKVFVNEGNLKVQIGTFLEIQTKYPLGPLIVFKALFLSTLPSIDGALPTIRRRRLRCRTRLRKHGSASSYHKFKMTNPTTDLYEKFLHEVTIVKKYVKNRSDEEILAYLEAHFGDSNRVETVVKELCRDDENFVFPAIETENTQENDKICLIDLTEDDDSCFLERKSLENPQPSTSALSVESSVDKQIEILKEMFPDGDPEFFFNFVQENYSNTELVQETVNSWLENKSYKKLEQAKRDSIKRKFAERNFTVEEFLEMFPDPEKYFNNTERAVSGNYKKHIYVYAINNFKNISTDHRVEYGPSEKIEMPQPMDELFYKELQYLELADDIKDYQKKKKDEKKRKVDDARCAGTLMTCECCFEDELLLEDMLPCVDDHLFCKDCIRRQAEINIGANNLHFPCFNGYCKKHFSMKVLQSCLKANIFSIVLRKVQEEEIRRAEIPDLETCSFCSFCAIMPDPNDKVFKCLNPECLKESCRLCKELNHVPLRCNEIENKTEVDMRTFIENKMTDAFLRTCPNCKRRFFKDYGCNKMTCTCGQLMCYVCRKPIKDYEHFDKIINGKSDKCQLYSNDREMERVELQKTVVEAREEYIKKHPESANIELRYDFTKHIASNNNSNNNRQKDFYYDYEQMMVHVRRHQTEIEERKKGVMYGCLSPGEKAIENLSRLCDQHDRNGRIAVRAQQLRLQFPRLQNWPNMPEIDAQRNRMVQRLRNIAPKNVFPPPDPVLPPNTTADAALAAKRRPTNPRVTTLSKRGRRNRGLGFPNYIDVAADPVKRTATARPATPIQSTVAAWIHPVPARPATAATATTTLNAVPRQMRIRPPSNICLDPWVLPGHEFFDSMTSDVNDVMLKRTAQLESDLGRLRNDCNFVFLPPTIRETLSDASVEQPLTTTVKSAQNGFFKKPKPATIFNTPVQNFPIFSAKLIGGKEHQSTQRQNAMAAAELDGAAVTTGNKNEVSELKDIEIEKPSESFVNQQKEMFLFWSKKQHRPVTLLSTDYSSTSESDSDSSSDSDN</sequence>
<dbReference type="PhylomeDB" id="T1J9K2"/>
<dbReference type="GO" id="GO:0016740">
    <property type="term" value="F:transferase activity"/>
    <property type="evidence" value="ECO:0007669"/>
    <property type="project" value="UniProtKB-KW"/>
</dbReference>
<proteinExistence type="predicted"/>
<dbReference type="InterPro" id="IPR051628">
    <property type="entry name" value="LUBAC_E3_Ligases"/>
</dbReference>
<evidence type="ECO:0000313" key="11">
    <source>
        <dbReference type="Proteomes" id="UP000014500"/>
    </source>
</evidence>
<dbReference type="HOGENOM" id="CLU_297055_0_0_1"/>
<dbReference type="InterPro" id="IPR044066">
    <property type="entry name" value="TRIAD_supradom"/>
</dbReference>
<dbReference type="eggNOG" id="KOG1812">
    <property type="taxonomic scope" value="Eukaryota"/>
</dbReference>
<evidence type="ECO:0000256" key="1">
    <source>
        <dbReference type="ARBA" id="ARBA00004906"/>
    </source>
</evidence>
<dbReference type="PANTHER" id="PTHR22770:SF47">
    <property type="entry name" value="E3 UBIQUITIN-PROTEIN LIGASE RNF216"/>
    <property type="match status" value="1"/>
</dbReference>
<protein>
    <recommendedName>
        <fullName evidence="9">RING-type domain-containing protein</fullName>
    </recommendedName>
</protein>
<dbReference type="InterPro" id="IPR047546">
    <property type="entry name" value="Rcat_RBR_RNF216"/>
</dbReference>
<reference evidence="11" key="1">
    <citation type="submission" date="2011-05" db="EMBL/GenBank/DDBJ databases">
        <authorList>
            <person name="Richards S.R."/>
            <person name="Qu J."/>
            <person name="Jiang H."/>
            <person name="Jhangiani S.N."/>
            <person name="Agravi P."/>
            <person name="Goodspeed R."/>
            <person name="Gross S."/>
            <person name="Mandapat C."/>
            <person name="Jackson L."/>
            <person name="Mathew T."/>
            <person name="Pu L."/>
            <person name="Thornton R."/>
            <person name="Saada N."/>
            <person name="Wilczek-Boney K.B."/>
            <person name="Lee S."/>
            <person name="Kovar C."/>
            <person name="Wu Y."/>
            <person name="Scherer S.E."/>
            <person name="Worley K.C."/>
            <person name="Muzny D.M."/>
            <person name="Gibbs R."/>
        </authorList>
    </citation>
    <scope>NUCLEOTIDE SEQUENCE</scope>
    <source>
        <strain evidence="11">Brora</strain>
    </source>
</reference>
<dbReference type="InterPro" id="IPR047545">
    <property type="entry name" value="BRcat_RBR_RNF216"/>
</dbReference>
<evidence type="ECO:0000256" key="3">
    <source>
        <dbReference type="ARBA" id="ARBA00022723"/>
    </source>
</evidence>
<accession>T1J9K2</accession>
<keyword evidence="5" id="KW-0863">Zinc-finger</keyword>
<keyword evidence="11" id="KW-1185">Reference proteome</keyword>
<evidence type="ECO:0000256" key="6">
    <source>
        <dbReference type="ARBA" id="ARBA00022786"/>
    </source>
</evidence>
<evidence type="ECO:0000259" key="9">
    <source>
        <dbReference type="PROSITE" id="PS51873"/>
    </source>
</evidence>
<evidence type="ECO:0000256" key="8">
    <source>
        <dbReference type="SAM" id="MobiDB-lite"/>
    </source>
</evidence>